<name>G2YTF9_BOTF4</name>
<dbReference type="InParanoid" id="G2YTF9"/>
<organism evidence="1 2">
    <name type="scientific">Botryotinia fuckeliana (strain T4)</name>
    <name type="common">Noble rot fungus</name>
    <name type="synonym">Botrytis cinerea</name>
    <dbReference type="NCBI Taxonomy" id="999810"/>
    <lineage>
        <taxon>Eukaryota</taxon>
        <taxon>Fungi</taxon>
        <taxon>Dikarya</taxon>
        <taxon>Ascomycota</taxon>
        <taxon>Pezizomycotina</taxon>
        <taxon>Leotiomycetes</taxon>
        <taxon>Helotiales</taxon>
        <taxon>Sclerotiniaceae</taxon>
        <taxon>Botrytis</taxon>
    </lineage>
</organism>
<dbReference type="HOGENOM" id="CLU_1447465_0_0_1"/>
<evidence type="ECO:0000313" key="1">
    <source>
        <dbReference type="EMBL" id="CCD55063.1"/>
    </source>
</evidence>
<proteinExistence type="predicted"/>
<gene>
    <name evidence="1" type="ORF">BofuT4_P163520.1</name>
</gene>
<dbReference type="AlphaFoldDB" id="G2YTF9"/>
<protein>
    <submittedName>
        <fullName evidence="1">Uncharacterized protein</fullName>
    </submittedName>
</protein>
<dbReference type="Proteomes" id="UP000008177">
    <property type="component" value="Unplaced contigs"/>
</dbReference>
<sequence>MLMPTISSPSVDSVIIAVSTPGVPKFYAKAFGVQEDSPLAVLSWAHHVDLDEVEEEQSPEGLLRDTLMEFQNVEVFTTLHRHYENKHCGDLQFLDVVEIDAARAEWSEPFNGAALLDNVLRAKLRNCGMVMNAATDVTGNDIRIVEGEKLQNNEDVKSLPCKTPLFEQKNGHHLCDGDASQKSLGEL</sequence>
<accession>G2YTF9</accession>
<reference evidence="2" key="1">
    <citation type="journal article" date="2011" name="PLoS Genet.">
        <title>Genomic analysis of the necrotrophic fungal pathogens Sclerotinia sclerotiorum and Botrytis cinerea.</title>
        <authorList>
            <person name="Amselem J."/>
            <person name="Cuomo C.A."/>
            <person name="van Kan J.A."/>
            <person name="Viaud M."/>
            <person name="Benito E.P."/>
            <person name="Couloux A."/>
            <person name="Coutinho P.M."/>
            <person name="de Vries R.P."/>
            <person name="Dyer P.S."/>
            <person name="Fillinger S."/>
            <person name="Fournier E."/>
            <person name="Gout L."/>
            <person name="Hahn M."/>
            <person name="Kohn L."/>
            <person name="Lapalu N."/>
            <person name="Plummer K.M."/>
            <person name="Pradier J.M."/>
            <person name="Quevillon E."/>
            <person name="Sharon A."/>
            <person name="Simon A."/>
            <person name="ten Have A."/>
            <person name="Tudzynski B."/>
            <person name="Tudzynski P."/>
            <person name="Wincker P."/>
            <person name="Andrew M."/>
            <person name="Anthouard V."/>
            <person name="Beever R.E."/>
            <person name="Beffa R."/>
            <person name="Benoit I."/>
            <person name="Bouzid O."/>
            <person name="Brault B."/>
            <person name="Chen Z."/>
            <person name="Choquer M."/>
            <person name="Collemare J."/>
            <person name="Cotton P."/>
            <person name="Danchin E.G."/>
            <person name="Da Silva C."/>
            <person name="Gautier A."/>
            <person name="Giraud C."/>
            <person name="Giraud T."/>
            <person name="Gonzalez C."/>
            <person name="Grossetete S."/>
            <person name="Guldener U."/>
            <person name="Henrissat B."/>
            <person name="Howlett B.J."/>
            <person name="Kodira C."/>
            <person name="Kretschmer M."/>
            <person name="Lappartient A."/>
            <person name="Leroch M."/>
            <person name="Levis C."/>
            <person name="Mauceli E."/>
            <person name="Neuveglise C."/>
            <person name="Oeser B."/>
            <person name="Pearson M."/>
            <person name="Poulain J."/>
            <person name="Poussereau N."/>
            <person name="Quesneville H."/>
            <person name="Rascle C."/>
            <person name="Schumacher J."/>
            <person name="Segurens B."/>
            <person name="Sexton A."/>
            <person name="Silva E."/>
            <person name="Sirven C."/>
            <person name="Soanes D.M."/>
            <person name="Talbot N.J."/>
            <person name="Templeton M."/>
            <person name="Yandava C."/>
            <person name="Yarden O."/>
            <person name="Zeng Q."/>
            <person name="Rollins J.A."/>
            <person name="Lebrun M.H."/>
            <person name="Dickman M."/>
        </authorList>
    </citation>
    <scope>NUCLEOTIDE SEQUENCE [LARGE SCALE GENOMIC DNA]</scope>
    <source>
        <strain evidence="2">T4</strain>
    </source>
</reference>
<dbReference type="EMBL" id="FQ790352">
    <property type="protein sequence ID" value="CCD55063.1"/>
    <property type="molecule type" value="Genomic_DNA"/>
</dbReference>
<evidence type="ECO:0000313" key="2">
    <source>
        <dbReference type="Proteomes" id="UP000008177"/>
    </source>
</evidence>